<evidence type="ECO:0000256" key="9">
    <source>
        <dbReference type="HAMAP-Rule" id="MF_00024"/>
    </source>
</evidence>
<name>A0A286GAA5_9PROT</name>
<feature type="transmembrane region" description="Helical" evidence="9">
    <location>
        <begin position="176"/>
        <end position="193"/>
    </location>
</feature>
<evidence type="ECO:0000256" key="2">
    <source>
        <dbReference type="ARBA" id="ARBA00004953"/>
    </source>
</evidence>
<reference evidence="10 11" key="1">
    <citation type="submission" date="2017-09" db="EMBL/GenBank/DDBJ databases">
        <authorList>
            <person name="Ehlers B."/>
            <person name="Leendertz F.H."/>
        </authorList>
    </citation>
    <scope>NUCLEOTIDE SEQUENCE [LARGE SCALE GENOMIC DNA]</scope>
    <source>
        <strain evidence="10 11">USBA 140</strain>
    </source>
</reference>
<dbReference type="GO" id="GO:0048472">
    <property type="term" value="F:threonine-phosphate decarboxylase activity"/>
    <property type="evidence" value="ECO:0007669"/>
    <property type="project" value="InterPro"/>
</dbReference>
<keyword evidence="8 9" id="KW-0472">Membrane</keyword>
<dbReference type="GO" id="GO:0005886">
    <property type="term" value="C:plasma membrane"/>
    <property type="evidence" value="ECO:0007669"/>
    <property type="project" value="UniProtKB-SubCell"/>
</dbReference>
<feature type="transmembrane region" description="Helical" evidence="9">
    <location>
        <begin position="36"/>
        <end position="54"/>
    </location>
</feature>
<keyword evidence="6 9" id="KW-0812">Transmembrane</keyword>
<dbReference type="AlphaFoldDB" id="A0A286GAA5"/>
<evidence type="ECO:0000313" key="11">
    <source>
        <dbReference type="Proteomes" id="UP000219621"/>
    </source>
</evidence>
<keyword evidence="11" id="KW-1185">Reference proteome</keyword>
<dbReference type="HAMAP" id="MF_00024">
    <property type="entry name" value="CobD_CbiB"/>
    <property type="match status" value="1"/>
</dbReference>
<gene>
    <name evidence="9" type="primary">cobD</name>
    <name evidence="10" type="ORF">SAMN05421508_102411</name>
</gene>
<evidence type="ECO:0000256" key="7">
    <source>
        <dbReference type="ARBA" id="ARBA00022989"/>
    </source>
</evidence>
<comment type="similarity">
    <text evidence="3 9">Belongs to the CobD/CbiB family.</text>
</comment>
<keyword evidence="5 9" id="KW-0169">Cobalamin biosynthesis</keyword>
<proteinExistence type="inferred from homology"/>
<evidence type="ECO:0000313" key="10">
    <source>
        <dbReference type="EMBL" id="SOD92392.1"/>
    </source>
</evidence>
<dbReference type="PANTHER" id="PTHR34308">
    <property type="entry name" value="COBALAMIN BIOSYNTHESIS PROTEIN CBIB"/>
    <property type="match status" value="1"/>
</dbReference>
<accession>A0A286GAA5</accession>
<dbReference type="NCBIfam" id="TIGR00380">
    <property type="entry name" value="cobal_cbiB"/>
    <property type="match status" value="1"/>
</dbReference>
<evidence type="ECO:0000256" key="4">
    <source>
        <dbReference type="ARBA" id="ARBA00022475"/>
    </source>
</evidence>
<evidence type="ECO:0000256" key="5">
    <source>
        <dbReference type="ARBA" id="ARBA00022573"/>
    </source>
</evidence>
<dbReference type="OrthoDB" id="9811967at2"/>
<comment type="caution">
    <text evidence="9">Lacks conserved residue(s) required for the propagation of feature annotation.</text>
</comment>
<dbReference type="GO" id="GO:0009236">
    <property type="term" value="P:cobalamin biosynthetic process"/>
    <property type="evidence" value="ECO:0007669"/>
    <property type="project" value="UniProtKB-UniRule"/>
</dbReference>
<feature type="transmembrane region" description="Helical" evidence="9">
    <location>
        <begin position="309"/>
        <end position="331"/>
    </location>
</feature>
<comment type="pathway">
    <text evidence="2 9">Cofactor biosynthesis; adenosylcobalamin biosynthesis.</text>
</comment>
<dbReference type="EMBL" id="OCNJ01000002">
    <property type="protein sequence ID" value="SOD92392.1"/>
    <property type="molecule type" value="Genomic_DNA"/>
</dbReference>
<dbReference type="PANTHER" id="PTHR34308:SF1">
    <property type="entry name" value="COBALAMIN BIOSYNTHESIS PROTEIN CBIB"/>
    <property type="match status" value="1"/>
</dbReference>
<evidence type="ECO:0000256" key="1">
    <source>
        <dbReference type="ARBA" id="ARBA00004651"/>
    </source>
</evidence>
<dbReference type="GO" id="GO:0015420">
    <property type="term" value="F:ABC-type vitamin B12 transporter activity"/>
    <property type="evidence" value="ECO:0007669"/>
    <property type="project" value="UniProtKB-UniRule"/>
</dbReference>
<evidence type="ECO:0000256" key="3">
    <source>
        <dbReference type="ARBA" id="ARBA00006263"/>
    </source>
</evidence>
<dbReference type="Proteomes" id="UP000219621">
    <property type="component" value="Unassembled WGS sequence"/>
</dbReference>
<comment type="subcellular location">
    <subcellularLocation>
        <location evidence="1 9">Cell membrane</location>
        <topology evidence="1 9">Multi-pass membrane protein</topology>
    </subcellularLocation>
</comment>
<evidence type="ECO:0000256" key="6">
    <source>
        <dbReference type="ARBA" id="ARBA00022692"/>
    </source>
</evidence>
<evidence type="ECO:0000256" key="8">
    <source>
        <dbReference type="ARBA" id="ARBA00023136"/>
    </source>
</evidence>
<dbReference type="UniPathway" id="UPA00148"/>
<dbReference type="RefSeq" id="WP_097278160.1">
    <property type="nucleotide sequence ID" value="NZ_OCNJ01000002.1"/>
</dbReference>
<organism evidence="10 11">
    <name type="scientific">Caenispirillum bisanense</name>
    <dbReference type="NCBI Taxonomy" id="414052"/>
    <lineage>
        <taxon>Bacteria</taxon>
        <taxon>Pseudomonadati</taxon>
        <taxon>Pseudomonadota</taxon>
        <taxon>Alphaproteobacteria</taxon>
        <taxon>Rhodospirillales</taxon>
        <taxon>Novispirillaceae</taxon>
        <taxon>Caenispirillum</taxon>
    </lineage>
</organism>
<protein>
    <recommendedName>
        <fullName evidence="9">Cobalamin biosynthesis protein CobD</fullName>
    </recommendedName>
</protein>
<sequence>MPTLPLAFHPGGAFDPFLLLLTALVLDAYLGEMPFLFRFVPHPVVVIGRIIGWFERRLNKPGRGDRARRVRGALLLVVMVAGAVAVGGVVQAIAAWLPYGWVLELFLLVTLVAQRSLYDHVAAVAKGLESGGLAGGRAAVAMIVGRDPKALDGAGVSRAAIESCAENFSDGIVAPVFWYVLLGLPGMLAYKVVNTLDSMIGHKTDRYRAFGWASARFDDLLNLIPARLSGLLVAAAAPIAGGSPTAALATMLRDARKHRSPNAGWPEAAMAGALGLAIAGPRTYPGYTVDDPWIGSGRRDAGAADIRRALRVLAAACVVQAVLVVAAWLTIGR</sequence>
<dbReference type="InterPro" id="IPR004485">
    <property type="entry name" value="Cobalamin_biosynth_CobD/CbiB"/>
</dbReference>
<dbReference type="Pfam" id="PF03186">
    <property type="entry name" value="CobD_Cbib"/>
    <property type="match status" value="1"/>
</dbReference>
<keyword evidence="7 9" id="KW-1133">Transmembrane helix</keyword>
<comment type="function">
    <text evidence="9">Converts cobyric acid to cobinamide by the addition of aminopropanol on the F carboxylic group.</text>
</comment>
<keyword evidence="4 9" id="KW-1003">Cell membrane</keyword>
<feature type="transmembrane region" description="Helical" evidence="9">
    <location>
        <begin position="74"/>
        <end position="97"/>
    </location>
</feature>